<comment type="caution">
    <text evidence="1">The sequence shown here is derived from an EMBL/GenBank/DDBJ whole genome shotgun (WGS) entry which is preliminary data.</text>
</comment>
<sequence>KKVSNFPKNTKQFYNHKSIFIKNELHKKDFIKTRDNFVDAIFNMKKSDYDNLITVCFKDQQLFDLVRFGSFEKYYSVINFDTTYNLGDFYVSYFTYRNLSLNINGTDQHPIFMGPLMVHLKKDFDCYYYFTEQVKYYMKERKALLQATAK</sequence>
<evidence type="ECO:0000313" key="2">
    <source>
        <dbReference type="Proteomes" id="UP000276133"/>
    </source>
</evidence>
<protein>
    <submittedName>
        <fullName evidence="1">Mediator of RNA polymerase II transcription subunit 15</fullName>
    </submittedName>
</protein>
<dbReference type="Proteomes" id="UP000276133">
    <property type="component" value="Unassembled WGS sequence"/>
</dbReference>
<feature type="non-terminal residue" evidence="1">
    <location>
        <position position="1"/>
    </location>
</feature>
<dbReference type="EMBL" id="REGN01013168">
    <property type="protein sequence ID" value="RMZ94276.1"/>
    <property type="molecule type" value="Genomic_DNA"/>
</dbReference>
<dbReference type="AlphaFoldDB" id="A0A3M7P5C4"/>
<evidence type="ECO:0000313" key="1">
    <source>
        <dbReference type="EMBL" id="RMZ94276.1"/>
    </source>
</evidence>
<proteinExistence type="predicted"/>
<keyword evidence="2" id="KW-1185">Reference proteome</keyword>
<organism evidence="1 2">
    <name type="scientific">Brachionus plicatilis</name>
    <name type="common">Marine rotifer</name>
    <name type="synonym">Brachionus muelleri</name>
    <dbReference type="NCBI Taxonomy" id="10195"/>
    <lineage>
        <taxon>Eukaryota</taxon>
        <taxon>Metazoa</taxon>
        <taxon>Spiralia</taxon>
        <taxon>Gnathifera</taxon>
        <taxon>Rotifera</taxon>
        <taxon>Eurotatoria</taxon>
        <taxon>Monogononta</taxon>
        <taxon>Pseudotrocha</taxon>
        <taxon>Ploima</taxon>
        <taxon>Brachionidae</taxon>
        <taxon>Brachionus</taxon>
    </lineage>
</organism>
<accession>A0A3M7P5C4</accession>
<dbReference type="OrthoDB" id="10064043at2759"/>
<gene>
    <name evidence="1" type="ORF">BpHYR1_019842</name>
</gene>
<reference evidence="1 2" key="1">
    <citation type="journal article" date="2018" name="Sci. Rep.">
        <title>Genomic signatures of local adaptation to the degree of environmental predictability in rotifers.</title>
        <authorList>
            <person name="Franch-Gras L."/>
            <person name="Hahn C."/>
            <person name="Garcia-Roger E.M."/>
            <person name="Carmona M.J."/>
            <person name="Serra M."/>
            <person name="Gomez A."/>
        </authorList>
    </citation>
    <scope>NUCLEOTIDE SEQUENCE [LARGE SCALE GENOMIC DNA]</scope>
    <source>
        <strain evidence="1">HYR1</strain>
    </source>
</reference>
<name>A0A3M7P5C4_BRAPC</name>